<keyword evidence="11 13" id="KW-1133">Transmembrane helix</keyword>
<dbReference type="NCBIfam" id="TIGR01657">
    <property type="entry name" value="P-ATPase-V"/>
    <property type="match status" value="1"/>
</dbReference>
<dbReference type="InterPro" id="IPR059000">
    <property type="entry name" value="ATPase_P-type_domA"/>
</dbReference>
<dbReference type="InterPro" id="IPR047819">
    <property type="entry name" value="P5A-ATPase_N"/>
</dbReference>
<dbReference type="GO" id="GO:0016887">
    <property type="term" value="F:ATP hydrolysis activity"/>
    <property type="evidence" value="ECO:0007669"/>
    <property type="project" value="InterPro"/>
</dbReference>
<dbReference type="Gene3D" id="3.40.50.1000">
    <property type="entry name" value="HAD superfamily/HAD-like"/>
    <property type="match status" value="1"/>
</dbReference>
<dbReference type="GO" id="GO:0046872">
    <property type="term" value="F:metal ion binding"/>
    <property type="evidence" value="ECO:0007669"/>
    <property type="project" value="UniProtKB-UniRule"/>
</dbReference>
<dbReference type="Gene3D" id="1.20.1110.10">
    <property type="entry name" value="Calcium-transporting ATPase, transmembrane domain"/>
    <property type="match status" value="1"/>
</dbReference>
<dbReference type="SFLD" id="SFLDF00027">
    <property type="entry name" value="p-type_atpase"/>
    <property type="match status" value="1"/>
</dbReference>
<feature type="domain" description="ABC transporter" evidence="15">
    <location>
        <begin position="2101"/>
        <end position="2323"/>
    </location>
</feature>
<dbReference type="PROSITE" id="PS00154">
    <property type="entry name" value="ATPASE_E1_E2"/>
    <property type="match status" value="1"/>
</dbReference>
<keyword evidence="6" id="KW-0677">Repeat</keyword>
<dbReference type="PANTHER" id="PTHR24223:SF443">
    <property type="entry name" value="MULTIDRUG-RESISTANCE LIKE PROTEIN 1, ISOFORM I"/>
    <property type="match status" value="1"/>
</dbReference>
<dbReference type="CDD" id="cd03250">
    <property type="entry name" value="ABCC_MRP_domain1"/>
    <property type="match status" value="1"/>
</dbReference>
<dbReference type="Gene3D" id="1.20.1560.10">
    <property type="entry name" value="ABC transporter type 1, transmembrane domain"/>
    <property type="match status" value="2"/>
</dbReference>
<feature type="domain" description="ABC transmembrane type-1" evidence="16">
    <location>
        <begin position="1680"/>
        <end position="1967"/>
    </location>
</feature>
<dbReference type="SFLD" id="SFLDG00002">
    <property type="entry name" value="C1.7:_P-type_atpase_like"/>
    <property type="match status" value="1"/>
</dbReference>
<feature type="transmembrane region" description="Helical" evidence="13">
    <location>
        <begin position="470"/>
        <end position="491"/>
    </location>
</feature>
<dbReference type="Pfam" id="PF13246">
    <property type="entry name" value="Cation_ATPase"/>
    <property type="match status" value="1"/>
</dbReference>
<evidence type="ECO:0000256" key="10">
    <source>
        <dbReference type="ARBA" id="ARBA00022967"/>
    </source>
</evidence>
<feature type="region of interest" description="Disordered" evidence="14">
    <location>
        <begin position="2062"/>
        <end position="2100"/>
    </location>
</feature>
<keyword evidence="8 13" id="KW-0067">ATP-binding</keyword>
<dbReference type="SUPFAM" id="SSF90123">
    <property type="entry name" value="ABC transporter transmembrane region"/>
    <property type="match status" value="2"/>
</dbReference>
<comment type="caution">
    <text evidence="17">The sequence shown here is derived from an EMBL/GenBank/DDBJ whole genome shotgun (WGS) entry which is preliminary data.</text>
</comment>
<dbReference type="InterPro" id="IPR006544">
    <property type="entry name" value="P-type_TPase_V"/>
</dbReference>
<evidence type="ECO:0000256" key="14">
    <source>
        <dbReference type="SAM" id="MobiDB-lite"/>
    </source>
</evidence>
<evidence type="ECO:0000256" key="9">
    <source>
        <dbReference type="ARBA" id="ARBA00022842"/>
    </source>
</evidence>
<dbReference type="GO" id="GO:0140359">
    <property type="term" value="F:ABC-type transporter activity"/>
    <property type="evidence" value="ECO:0007669"/>
    <property type="project" value="InterPro"/>
</dbReference>
<dbReference type="PRINTS" id="PR00119">
    <property type="entry name" value="CATATPASE"/>
</dbReference>
<feature type="transmembrane region" description="Helical" evidence="13">
    <location>
        <begin position="54"/>
        <end position="74"/>
    </location>
</feature>
<dbReference type="GO" id="GO:0005774">
    <property type="term" value="C:vacuolar membrane"/>
    <property type="evidence" value="ECO:0007669"/>
    <property type="project" value="UniProtKB-SubCell"/>
</dbReference>
<dbReference type="SUPFAM" id="SSF52540">
    <property type="entry name" value="P-loop containing nucleoside triphosphate hydrolases"/>
    <property type="match status" value="2"/>
</dbReference>
<feature type="transmembrane region" description="Helical" evidence="13">
    <location>
        <begin position="1129"/>
        <end position="1149"/>
    </location>
</feature>
<feature type="transmembrane region" description="Helical" evidence="13">
    <location>
        <begin position="1041"/>
        <end position="1063"/>
    </location>
</feature>
<dbReference type="SUPFAM" id="SSF81660">
    <property type="entry name" value="Metal cation-transporting ATPase, ATP-binding domain N"/>
    <property type="match status" value="1"/>
</dbReference>
<feature type="region of interest" description="Disordered" evidence="14">
    <location>
        <begin position="2400"/>
        <end position="2419"/>
    </location>
</feature>
<dbReference type="GO" id="GO:0019829">
    <property type="term" value="F:ATPase-coupled monoatomic cation transmembrane transporter activity"/>
    <property type="evidence" value="ECO:0007669"/>
    <property type="project" value="UniProtKB-UniRule"/>
</dbReference>
<dbReference type="InterPro" id="IPR044492">
    <property type="entry name" value="P_typ_ATPase_HD_dom"/>
</dbReference>
<dbReference type="FunFam" id="3.40.50.300:FF:000163">
    <property type="entry name" value="Multidrug resistance-associated protein member 4"/>
    <property type="match status" value="1"/>
</dbReference>
<dbReference type="InterPro" id="IPR023214">
    <property type="entry name" value="HAD_sf"/>
</dbReference>
<evidence type="ECO:0000259" key="15">
    <source>
        <dbReference type="PROSITE" id="PS50893"/>
    </source>
</evidence>
<dbReference type="PROSITE" id="PS50929">
    <property type="entry name" value="ABC_TM1F"/>
    <property type="match status" value="2"/>
</dbReference>
<keyword evidence="3" id="KW-0813">Transport</keyword>
<feature type="region of interest" description="Disordered" evidence="14">
    <location>
        <begin position="1418"/>
        <end position="1456"/>
    </location>
</feature>
<keyword evidence="18" id="KW-1185">Reference proteome</keyword>
<feature type="domain" description="ABC transporter" evidence="15">
    <location>
        <begin position="2805"/>
        <end position="3039"/>
    </location>
</feature>
<dbReference type="InterPro" id="IPR044726">
    <property type="entry name" value="ABCC_6TM_D2"/>
</dbReference>
<comment type="subcellular location">
    <subcellularLocation>
        <location evidence="13">Membrane</location>
        <topology evidence="13">Multi-pass membrane protein</topology>
    </subcellularLocation>
    <subcellularLocation>
        <location evidence="1">Vacuole membrane</location>
        <topology evidence="1">Multi-pass membrane protein</topology>
    </subcellularLocation>
</comment>
<dbReference type="InterPro" id="IPR017871">
    <property type="entry name" value="ABC_transporter-like_CS"/>
</dbReference>
<dbReference type="CDD" id="cd18580">
    <property type="entry name" value="ABC_6TM_ABCC_D2"/>
    <property type="match status" value="1"/>
</dbReference>
<dbReference type="GO" id="GO:0005524">
    <property type="term" value="F:ATP binding"/>
    <property type="evidence" value="ECO:0007669"/>
    <property type="project" value="UniProtKB-UniRule"/>
</dbReference>
<dbReference type="FunFam" id="1.20.1560.10:FF:000006">
    <property type="entry name" value="ATP-binding cassette, sub-family C (CFTR/MRP), member 9"/>
    <property type="match status" value="1"/>
</dbReference>
<dbReference type="PROSITE" id="PS00211">
    <property type="entry name" value="ABC_TRANSPORTER_1"/>
    <property type="match status" value="2"/>
</dbReference>
<dbReference type="CDD" id="cd18579">
    <property type="entry name" value="ABC_6TM_ABCC_D1"/>
    <property type="match status" value="1"/>
</dbReference>
<dbReference type="Pfam" id="PF12409">
    <property type="entry name" value="P5-ATPase"/>
    <property type="match status" value="1"/>
</dbReference>
<keyword evidence="9 13" id="KW-0460">Magnesium</keyword>
<keyword evidence="10 13" id="KW-1278">Translocase</keyword>
<feature type="compositionally biased region" description="Basic and acidic residues" evidence="14">
    <location>
        <begin position="1434"/>
        <end position="1445"/>
    </location>
</feature>
<organism evidence="17 18">
    <name type="scientific">Micractinium conductrix</name>
    <dbReference type="NCBI Taxonomy" id="554055"/>
    <lineage>
        <taxon>Eukaryota</taxon>
        <taxon>Viridiplantae</taxon>
        <taxon>Chlorophyta</taxon>
        <taxon>core chlorophytes</taxon>
        <taxon>Trebouxiophyceae</taxon>
        <taxon>Chlorellales</taxon>
        <taxon>Chlorellaceae</taxon>
        <taxon>Chlorella clade</taxon>
        <taxon>Micractinium</taxon>
    </lineage>
</organism>
<feature type="transmembrane region" description="Helical" evidence="13">
    <location>
        <begin position="1824"/>
        <end position="1844"/>
    </location>
</feature>
<dbReference type="Pfam" id="PF00664">
    <property type="entry name" value="ABC_membrane"/>
    <property type="match status" value="2"/>
</dbReference>
<dbReference type="InterPro" id="IPR036640">
    <property type="entry name" value="ABC1_TM_sf"/>
</dbReference>
<evidence type="ECO:0000256" key="7">
    <source>
        <dbReference type="ARBA" id="ARBA00022741"/>
    </source>
</evidence>
<protein>
    <recommendedName>
        <fullName evidence="13">Cation-transporting ATPase</fullName>
        <ecNumber evidence="13">7.2.2.-</ecNumber>
    </recommendedName>
</protein>
<evidence type="ECO:0000313" key="18">
    <source>
        <dbReference type="Proteomes" id="UP000239649"/>
    </source>
</evidence>
<dbReference type="InterPro" id="IPR044746">
    <property type="entry name" value="ABCC_6TM_D1"/>
</dbReference>
<dbReference type="InterPro" id="IPR011527">
    <property type="entry name" value="ABC1_TM_dom"/>
</dbReference>
<dbReference type="FunFam" id="1.20.1560.10:FF:000010">
    <property type="entry name" value="Multidrug resistance-associated ABC transporter"/>
    <property type="match status" value="1"/>
</dbReference>
<dbReference type="Pfam" id="PF00005">
    <property type="entry name" value="ABC_tran"/>
    <property type="match status" value="2"/>
</dbReference>
<keyword evidence="12 13" id="KW-0472">Membrane</keyword>
<keyword evidence="7 13" id="KW-0547">Nucleotide-binding</keyword>
<dbReference type="InterPro" id="IPR003439">
    <property type="entry name" value="ABC_transporter-like_ATP-bd"/>
</dbReference>
<name>A0A2P6V047_9CHLO</name>
<evidence type="ECO:0000313" key="17">
    <source>
        <dbReference type="EMBL" id="PSC67462.1"/>
    </source>
</evidence>
<accession>A0A2P6V047</accession>
<dbReference type="OrthoDB" id="505707at2759"/>
<dbReference type="SUPFAM" id="SSF56784">
    <property type="entry name" value="HAD-like"/>
    <property type="match status" value="1"/>
</dbReference>
<dbReference type="Gene3D" id="3.40.1110.10">
    <property type="entry name" value="Calcium-transporting ATPase, cytoplasmic domain N"/>
    <property type="match status" value="1"/>
</dbReference>
<evidence type="ECO:0000259" key="16">
    <source>
        <dbReference type="PROSITE" id="PS50929"/>
    </source>
</evidence>
<dbReference type="Gene3D" id="2.70.150.10">
    <property type="entry name" value="Calcium-transporting ATPase, cytoplasmic transduction domain A"/>
    <property type="match status" value="1"/>
</dbReference>
<dbReference type="Pfam" id="PF00122">
    <property type="entry name" value="E1-E2_ATPase"/>
    <property type="match status" value="1"/>
</dbReference>
<dbReference type="InterPro" id="IPR050173">
    <property type="entry name" value="ABC_transporter_C-like"/>
</dbReference>
<evidence type="ECO:0000256" key="2">
    <source>
        <dbReference type="ARBA" id="ARBA00009726"/>
    </source>
</evidence>
<feature type="transmembrane region" description="Helical" evidence="13">
    <location>
        <begin position="431"/>
        <end position="464"/>
    </location>
</feature>
<dbReference type="SUPFAM" id="SSF81665">
    <property type="entry name" value="Calcium ATPase, transmembrane domain M"/>
    <property type="match status" value="1"/>
</dbReference>
<dbReference type="SUPFAM" id="SSF81653">
    <property type="entry name" value="Calcium ATPase, transduction domain A"/>
    <property type="match status" value="1"/>
</dbReference>
<feature type="transmembrane region" description="Helical" evidence="13">
    <location>
        <begin position="2610"/>
        <end position="2641"/>
    </location>
</feature>
<feature type="transmembrane region" description="Helical" evidence="13">
    <location>
        <begin position="1001"/>
        <end position="1020"/>
    </location>
</feature>
<comment type="similarity">
    <text evidence="13">Belongs to the cation transport ATPase (P-type) (TC 3.A.3) family. Type V subfamily.</text>
</comment>
<keyword evidence="4 13" id="KW-0812">Transmembrane</keyword>
<evidence type="ECO:0000256" key="6">
    <source>
        <dbReference type="ARBA" id="ARBA00022737"/>
    </source>
</evidence>
<keyword evidence="5 13" id="KW-0479">Metal-binding</keyword>
<evidence type="ECO:0000256" key="8">
    <source>
        <dbReference type="ARBA" id="ARBA00022840"/>
    </source>
</evidence>
<evidence type="ECO:0000256" key="12">
    <source>
        <dbReference type="ARBA" id="ARBA00023136"/>
    </source>
</evidence>
<feature type="transmembrane region" description="Helical" evidence="13">
    <location>
        <begin position="1679"/>
        <end position="1703"/>
    </location>
</feature>
<dbReference type="PANTHER" id="PTHR24223">
    <property type="entry name" value="ATP-BINDING CASSETTE SUB-FAMILY C"/>
    <property type="match status" value="1"/>
</dbReference>
<evidence type="ECO:0000256" key="4">
    <source>
        <dbReference type="ARBA" id="ARBA00022692"/>
    </source>
</evidence>
<dbReference type="InterPro" id="IPR023298">
    <property type="entry name" value="ATPase_P-typ_TM_dom_sf"/>
</dbReference>
<dbReference type="InterPro" id="IPR008250">
    <property type="entry name" value="ATPase_P-typ_transduc_dom_A_sf"/>
</dbReference>
<feature type="transmembrane region" description="Helical" evidence="13">
    <location>
        <begin position="262"/>
        <end position="282"/>
    </location>
</feature>
<feature type="transmembrane region" description="Helical" evidence="13">
    <location>
        <begin position="1796"/>
        <end position="1818"/>
    </location>
</feature>
<feature type="transmembrane region" description="Helical" evidence="13">
    <location>
        <begin position="972"/>
        <end position="995"/>
    </location>
</feature>
<dbReference type="STRING" id="554055.A0A2P6V047"/>
<dbReference type="InterPro" id="IPR036412">
    <property type="entry name" value="HAD-like_sf"/>
</dbReference>
<dbReference type="InterPro" id="IPR018303">
    <property type="entry name" value="ATPase_P-typ_P_site"/>
</dbReference>
<sequence>MAPAEARGSLELSSLLPKKGTRAQPLSSQADEGAAPDKDITSFQGYRAPLHRRVLFAALCVLTGGLLFILSRWYPRLRVLLRLSACPLAQADYVMVTTVDLQKELVRVQKLASFNAIDIQASCSTHAGSLHTHVLDEDETPVASPSAFVVDATAALKGGDGYDRLLEFRCGRYLFHHGKGTFLPVPALPADFGTTLHGVAGSRNIKGQLMDDFDRSERRTLYGMNELVIPVKSVPVLMAEEMIHPFFIFQYASVTIWCAQAYYSYSLIIVAITLFSIITNVLSAYQYRRRLAALAHYTCQVQVLQGGRLVTVDSTELLPGDVVVIHPGILPCDLALVRGEAIVDENMLTGEAVPVRKVSYSPAVDGPNYEPDVHKACTLYGGTTVAQVRASGSERLALGVVARTAFWTAKGQLMKSILFPRHHRATFVGDALKFIAAMLLLGLGFYVWDVVALASYGAGAGFIILKYLDMITIAVPPALPACLTVATAIAVSRLQQHDIFVSNPSAVTLAGHLNVLCFDKTGTLTEPGLDLQGVVPVAAGSSSGNGSGFAPLCAGHDMPAAFQELLATCHGLAQLGPELVGDPLDQRLFEATGWRMLDDGGSGQAVEVISVSDDAEHFGGVSPTHTPRSPGSPGVLATAHVRTKVTPPPGSLLQGTYTIVRRFEFSAEKQRNVVVVRKPDGSLHVMAKGSPEMMRNLGAPSSVPAAFDAELGKYTREGLRVLGLATRQLAGLSEGEVQGMAQVELEAGLAFCGLAVMVNPLRSDTATVIQALQDADIRTVMVTGDHARTAVSVALSCGMLCQNRPVAFADTASAEGRVEDTDLSLSAAGPDGAELGGSSEALLGGVGAGRLAAAITGRGFEKLQELGAVGPFLDRGGVWARMSPDDKRTLMELLGDGSVADDGGEVPGLGHHVGFCGDGANDVGALKAAHVGVSLCEAEASVAAPLTSKRQTIACMLTVIAEGRCSLVTSYIIFKFIIAYAFIQTFGVAIMYSYGGSVGNYQYLIQDLLYTTVLASVMGFTHPARKLSRERPPERLMSLGIWLPVLLQFATCALFQLAALFMLTRQAFYVRFNPHPEGTNCFDRQQANSTVCSQSYENSTVFLMSLGQFLIAAFVFNKGKPFRRPIYTNLWLLLALSFQTLFAGLLILAPAGPVSETFAGLRPFPPEFRGKLCLLLATNLATSWVSDEFASWAYTKLKGRSLCGRLALALVARTQLLRRFIPLISPGNLESMAAAALASEEAAAALAAALLPHVHTPAPNVAALQPACHCSLAVRIGDAAQLCLSRNLLLPAGNACLSSVVAAEASLAGRVMADGKSRLLRTRAWSLPLEDLQLICPESGCATVVCLPLQKRQPDGEQSTASAPRVLGALTVGFAEGADVSAAVLQRAVLVAHAVARHQQPALQEFAGMLASMLLPQQPAAVEDSSDDDGSSSEWERELSDRETDMPSASGSGSSAIGEGAALHAVLHPRVSMHPFTLRFSERRYEHSFAAFHAAHLQRIDGLAYLICAAFICLEALLPATRIRVPALQLGWWGVPGRYVGLLPGLLLAFRRTRSWFTDPQMGAEADGREDAEVVGLAALHKKPPLFSQNPISYILYLWYSGVLRLGFRRTLQYEDLFAQPDALLTGHVQPRFAAQFLRQKEVAAAKGEKGKVILAAAEKGETSRFVLNSIWLCHYPRLVAALCLQLFYSGIQFAGPLFLNQIVKFITKPKELQTDSDLNKCYVFAAMMFVAPVVGTLAAGQANRLSVGTQIMVRAELTASIYRKALRLSTRAKQQTETGRIVNHMSADVNQLQTFFYPFAAQLLTGPAMIIAAITLLWFQISWATFIGLGILLITTPVTSIFMKKIVGYRRKMLQYTDSRVKLMNQLLVGIRVLKMYAWEAAQEAALLEVRKKELGELGKAIPMRVGMQSMLFAAPTLAMVVCFAVFGTVNPGSFTPAAIFTSIALFGLMRFPLIFLPFALIQLSNALVSMRRLSAYFMLEERTDEVQELDHPGLEIREGTFFWSDPPAKAKEGPPGKKGGRKGKKGGKGEAKPVAGAANGAAAGAAPAQAVAVQLAGMKEEGSDARVTATRIDGDDPADSAREGSPSDSAAPSPPPEAAKEVEAKEGSTKDAAWWLRDIDLQVNPGELVCVVGRVGCGKSSMVQALLGEMERASGSVAIGGRLAYAAQQAWIINATVRDNVTFGKPYDEERWRMCVDACCLASDLEVLPAGADTEIGEKGINLSGGQKQRISLARALYQDADVYILDDPLSAVDVHVGRHIFDRFICGAAAGRARLLVTNQLQYTPHADRVVVLEDGRITVQGTYDECSTHESFARLLREHNADHSTPDGEAEEVLPPGEPLAAAESARVLMRADTAAISARAAAEALGAGGRSAGDASVQHARLAAAPTFVARPVQGGAEKAGDRTAEGGTANGTGKFGKQLARFETMIQQNLDGKKDKGGEADKPTPAQGALIVKEDQEVGQVTGKVYWRYITSYGVFSFVALIVLWSSEQTLRILTSWFLSRWSGAEVAALKTGIPVDRIEYIGGYLGLALGFTCLTVIRSASNLLSALRASRVIHHHSLTALVRAPITFFDTTPVGRILNRFSKDTDDVDFLLSMSMSEFGNCIMQLLATIIFIAVVQPWILVGIGPLAIVYYFLQKYYRRSNIELQRLDAVSRSPIYAHFSETLSGVETIRAYRMAEHFARSSDSKVDANHAAYFTSRMANEWLSMRLDCIGALVVLGTALLAIIRRGDLSPSLAALTMSEALDVTMFLKAAVTSGAMFETRFNSVERLVHYWGLPQEAPAKKPEVEPEPEWPQDGMIEYKDVWMRYRPELEPVLQGVSFTVAPGEKVGIVGRTGSGKSSLIVTLFRLVEPYQGAIMLDGRNLLELGLDDVRGRIAAIPQDPVLFSGSVRTNLDPYNRHSDAELWDALGHVALKEVVAALPEGLSARVAENGENFSVGQRQLLCVGRALLRQPRVLVADEATASVDSETDSLIQRTIRREFKHSTVLTIAHRINTILDSSKVLVMEAGVVKEFDSVPALMGRSQSTFKSMVIEAGLEGAASGSEPPQLPS</sequence>
<evidence type="ECO:0000256" key="1">
    <source>
        <dbReference type="ARBA" id="ARBA00004128"/>
    </source>
</evidence>
<dbReference type="SFLD" id="SFLDS00003">
    <property type="entry name" value="Haloacid_Dehalogenase"/>
    <property type="match status" value="1"/>
</dbReference>
<dbReference type="SMART" id="SM00382">
    <property type="entry name" value="AAA"/>
    <property type="match status" value="2"/>
</dbReference>
<feature type="region of interest" description="Disordered" evidence="14">
    <location>
        <begin position="1"/>
        <end position="36"/>
    </location>
</feature>
<evidence type="ECO:0000256" key="11">
    <source>
        <dbReference type="ARBA" id="ARBA00022989"/>
    </source>
</evidence>
<feature type="region of interest" description="Disordered" evidence="14">
    <location>
        <begin position="2006"/>
        <end position="2036"/>
    </location>
</feature>
<dbReference type="InterPro" id="IPR027417">
    <property type="entry name" value="P-loop_NTPase"/>
</dbReference>
<dbReference type="GO" id="GO:0140358">
    <property type="term" value="F:P-type transmembrane transporter activity"/>
    <property type="evidence" value="ECO:0007669"/>
    <property type="project" value="InterPro"/>
</dbReference>
<feature type="transmembrane region" description="Helical" evidence="13">
    <location>
        <begin position="2472"/>
        <end position="2491"/>
    </location>
</feature>
<dbReference type="PROSITE" id="PS50893">
    <property type="entry name" value="ABC_TRANSPORTER_2"/>
    <property type="match status" value="2"/>
</dbReference>
<gene>
    <name evidence="17" type="ORF">C2E20_8853</name>
</gene>
<dbReference type="EC" id="7.2.2.-" evidence="13"/>
<proteinExistence type="inferred from homology"/>
<comment type="similarity">
    <text evidence="2">Belongs to the ABC transporter superfamily. ABCC family. Conjugate transporter (TC 3.A.1.208) subfamily.</text>
</comment>
<dbReference type="Proteomes" id="UP000239649">
    <property type="component" value="Unassembled WGS sequence"/>
</dbReference>
<dbReference type="FunFam" id="3.40.50.300:FF:000997">
    <property type="entry name" value="Multidrug resistance-associated protein 1"/>
    <property type="match status" value="1"/>
</dbReference>
<dbReference type="CDD" id="cd03244">
    <property type="entry name" value="ABCC_MRP_domain2"/>
    <property type="match status" value="1"/>
</dbReference>
<evidence type="ECO:0000256" key="3">
    <source>
        <dbReference type="ARBA" id="ARBA00022448"/>
    </source>
</evidence>
<evidence type="ECO:0000256" key="13">
    <source>
        <dbReference type="RuleBase" id="RU362082"/>
    </source>
</evidence>
<dbReference type="EMBL" id="LHPF02000058">
    <property type="protein sequence ID" value="PSC67462.1"/>
    <property type="molecule type" value="Genomic_DNA"/>
</dbReference>
<feature type="transmembrane region" description="Helical" evidence="13">
    <location>
        <begin position="1911"/>
        <end position="1929"/>
    </location>
</feature>
<feature type="transmembrane region" description="Helical" evidence="13">
    <location>
        <begin position="1099"/>
        <end position="1117"/>
    </location>
</feature>
<feature type="transmembrane region" description="Helical" evidence="13">
    <location>
        <begin position="1941"/>
        <end position="1965"/>
    </location>
</feature>
<dbReference type="InterPro" id="IPR003593">
    <property type="entry name" value="AAA+_ATPase"/>
</dbReference>
<feature type="domain" description="ABC transmembrane type-1" evidence="16">
    <location>
        <begin position="2497"/>
        <end position="2768"/>
    </location>
</feature>
<evidence type="ECO:0000256" key="5">
    <source>
        <dbReference type="ARBA" id="ARBA00022723"/>
    </source>
</evidence>
<dbReference type="InterPro" id="IPR023299">
    <property type="entry name" value="ATPase_P-typ_cyto_dom_N"/>
</dbReference>
<comment type="catalytic activity">
    <reaction evidence="13">
        <text>ATP + H2O = ADP + phosphate + H(+)</text>
        <dbReference type="Rhea" id="RHEA:13065"/>
        <dbReference type="ChEBI" id="CHEBI:15377"/>
        <dbReference type="ChEBI" id="CHEBI:15378"/>
        <dbReference type="ChEBI" id="CHEBI:30616"/>
        <dbReference type="ChEBI" id="CHEBI:43474"/>
        <dbReference type="ChEBI" id="CHEBI:456216"/>
    </reaction>
</comment>
<dbReference type="Gene3D" id="3.40.50.300">
    <property type="entry name" value="P-loop containing nucleotide triphosphate hydrolases"/>
    <property type="match status" value="2"/>
</dbReference>
<feature type="transmembrane region" description="Helical" evidence="13">
    <location>
        <begin position="2715"/>
        <end position="2732"/>
    </location>
</feature>
<reference evidence="17 18" key="1">
    <citation type="journal article" date="2018" name="Plant J.">
        <title>Genome sequences of Chlorella sorokiniana UTEX 1602 and Micractinium conductrix SAG 241.80: implications to maltose excretion by a green alga.</title>
        <authorList>
            <person name="Arriola M.B."/>
            <person name="Velmurugan N."/>
            <person name="Zhang Y."/>
            <person name="Plunkett M.H."/>
            <person name="Hondzo H."/>
            <person name="Barney B.M."/>
        </authorList>
    </citation>
    <scope>NUCLEOTIDE SEQUENCE [LARGE SCALE GENOMIC DNA]</scope>
    <source>
        <strain evidence="17 18">SAG 241.80</strain>
    </source>
</reference>